<dbReference type="RefSeq" id="WP_147058616.1">
    <property type="nucleotide sequence ID" value="NZ_CP042437.1"/>
</dbReference>
<keyword evidence="3" id="KW-1185">Reference proteome</keyword>
<dbReference type="OrthoDB" id="957496at2"/>
<proteinExistence type="predicted"/>
<evidence type="ECO:0000313" key="3">
    <source>
        <dbReference type="Proteomes" id="UP000321362"/>
    </source>
</evidence>
<evidence type="ECO:0000313" key="2">
    <source>
        <dbReference type="EMBL" id="QEC79230.1"/>
    </source>
</evidence>
<organism evidence="2 3">
    <name type="scientific">Mucilaginibacter ginsenosidivorax</name>
    <dbReference type="NCBI Taxonomy" id="862126"/>
    <lineage>
        <taxon>Bacteria</taxon>
        <taxon>Pseudomonadati</taxon>
        <taxon>Bacteroidota</taxon>
        <taxon>Sphingobacteriia</taxon>
        <taxon>Sphingobacteriales</taxon>
        <taxon>Sphingobacteriaceae</taxon>
        <taxon>Mucilaginibacter</taxon>
    </lineage>
</organism>
<accession>A0A5B8W597</accession>
<dbReference type="KEGG" id="mgk:FSB76_25980"/>
<dbReference type="EMBL" id="CP042437">
    <property type="protein sequence ID" value="QEC79230.1"/>
    <property type="molecule type" value="Genomic_DNA"/>
</dbReference>
<reference evidence="2 3" key="1">
    <citation type="journal article" date="2013" name="J. Microbiol.">
        <title>Mucilaginibacter ginsenosidivorax sp. nov., with ginsenoside converting activity isolated from sediment.</title>
        <authorList>
            <person name="Kim J.K."/>
            <person name="Choi T.E."/>
            <person name="Liu Q.M."/>
            <person name="Park H.Y."/>
            <person name="Yi T.H."/>
            <person name="Yoon M.H."/>
            <person name="Kim S.C."/>
            <person name="Im W.T."/>
        </authorList>
    </citation>
    <scope>NUCLEOTIDE SEQUENCE [LARGE SCALE GENOMIC DNA]</scope>
    <source>
        <strain evidence="2 3">KHI28</strain>
    </source>
</reference>
<sequence length="126" mass="14149">MKSFYYLLITGIISITICLSFTIANNGNRTQVKITETFSLFKLEASYSRDQTKKVEAFINQTLKPVTVFKNADELDTRVTLGDSSNFYIRASAGWLLVKVDKDTNSAVSLLRLKNLCGQLSKNVIK</sequence>
<protein>
    <submittedName>
        <fullName evidence="2">Uncharacterized protein</fullName>
    </submittedName>
</protein>
<gene>
    <name evidence="2" type="ORF">FSB76_25980</name>
</gene>
<evidence type="ECO:0000256" key="1">
    <source>
        <dbReference type="SAM" id="Phobius"/>
    </source>
</evidence>
<keyword evidence="1" id="KW-0812">Transmembrane</keyword>
<dbReference type="Proteomes" id="UP000321362">
    <property type="component" value="Chromosome"/>
</dbReference>
<keyword evidence="1" id="KW-1133">Transmembrane helix</keyword>
<feature type="transmembrane region" description="Helical" evidence="1">
    <location>
        <begin position="6"/>
        <end position="24"/>
    </location>
</feature>
<name>A0A5B8W597_9SPHI</name>
<dbReference type="AlphaFoldDB" id="A0A5B8W597"/>
<keyword evidence="1" id="KW-0472">Membrane</keyword>